<name>A0A0B1SBG2_OESDE</name>
<organism evidence="2 3">
    <name type="scientific">Oesophagostomum dentatum</name>
    <name type="common">Nodular worm</name>
    <dbReference type="NCBI Taxonomy" id="61180"/>
    <lineage>
        <taxon>Eukaryota</taxon>
        <taxon>Metazoa</taxon>
        <taxon>Ecdysozoa</taxon>
        <taxon>Nematoda</taxon>
        <taxon>Chromadorea</taxon>
        <taxon>Rhabditida</taxon>
        <taxon>Rhabditina</taxon>
        <taxon>Rhabditomorpha</taxon>
        <taxon>Strongyloidea</taxon>
        <taxon>Strongylidae</taxon>
        <taxon>Oesophagostomum</taxon>
    </lineage>
</organism>
<keyword evidence="3" id="KW-1185">Reference proteome</keyword>
<protein>
    <submittedName>
        <fullName evidence="2">Uncharacterized protein</fullName>
    </submittedName>
</protein>
<feature type="compositionally biased region" description="Low complexity" evidence="1">
    <location>
        <begin position="160"/>
        <end position="191"/>
    </location>
</feature>
<proteinExistence type="predicted"/>
<feature type="compositionally biased region" description="Basic and acidic residues" evidence="1">
    <location>
        <begin position="1"/>
        <end position="11"/>
    </location>
</feature>
<feature type="region of interest" description="Disordered" evidence="1">
    <location>
        <begin position="160"/>
        <end position="196"/>
    </location>
</feature>
<feature type="compositionally biased region" description="Acidic residues" evidence="1">
    <location>
        <begin position="274"/>
        <end position="295"/>
    </location>
</feature>
<feature type="compositionally biased region" description="Polar residues" evidence="1">
    <location>
        <begin position="225"/>
        <end position="244"/>
    </location>
</feature>
<reference evidence="2 3" key="1">
    <citation type="submission" date="2014-03" db="EMBL/GenBank/DDBJ databases">
        <title>Draft genome of the hookworm Oesophagostomum dentatum.</title>
        <authorList>
            <person name="Mitreva M."/>
        </authorList>
    </citation>
    <scope>NUCLEOTIDE SEQUENCE [LARGE SCALE GENOMIC DNA]</scope>
    <source>
        <strain evidence="2 3">OD-Hann</strain>
    </source>
</reference>
<dbReference type="EMBL" id="KN600266">
    <property type="protein sequence ID" value="KHJ80565.1"/>
    <property type="molecule type" value="Genomic_DNA"/>
</dbReference>
<feature type="region of interest" description="Disordered" evidence="1">
    <location>
        <begin position="213"/>
        <end position="295"/>
    </location>
</feature>
<dbReference type="AlphaFoldDB" id="A0A0B1SBG2"/>
<accession>A0A0B1SBG2</accession>
<evidence type="ECO:0000313" key="3">
    <source>
        <dbReference type="Proteomes" id="UP000053660"/>
    </source>
</evidence>
<dbReference type="OrthoDB" id="193931at2759"/>
<evidence type="ECO:0000313" key="2">
    <source>
        <dbReference type="EMBL" id="KHJ80565.1"/>
    </source>
</evidence>
<feature type="compositionally biased region" description="Basic and acidic residues" evidence="1">
    <location>
        <begin position="250"/>
        <end position="273"/>
    </location>
</feature>
<sequence>MDVKAAPDKEIPGPFKPPVQDEHAKAGQGDAKAKREPTPEQPEDPKSARNEQSTRAERSSRAPSFVPVSEPEPTTPPTKRTNMLRPPPMSSAAYRLESDSLNILMNQVLEQMEKGPVNLNLVARIKAHPMYDARPMVKELLESIMAAQSEKIQRETSKLVQQQSQDVSRKQQVQQKASVEATKPAAAAPAAKRPEKLARSALGERPWVSVEVGFEQEEESDLEANHQQSVASNATEVTVQTTSFEDSDDQHEAEKKKVATTEKQMDRETQTLKEEEEADTEDEEEYTDSEMEELADEVEHKIVVEPADNIPPPDPVVAQPQFLDAFDRGLVKRQSKGKYQVSKIFC</sequence>
<feature type="compositionally biased region" description="Basic and acidic residues" evidence="1">
    <location>
        <begin position="19"/>
        <end position="60"/>
    </location>
</feature>
<gene>
    <name evidence="2" type="ORF">OESDEN_19758</name>
</gene>
<feature type="region of interest" description="Disordered" evidence="1">
    <location>
        <begin position="1"/>
        <end position="93"/>
    </location>
</feature>
<evidence type="ECO:0000256" key="1">
    <source>
        <dbReference type="SAM" id="MobiDB-lite"/>
    </source>
</evidence>
<dbReference type="Proteomes" id="UP000053660">
    <property type="component" value="Unassembled WGS sequence"/>
</dbReference>